<dbReference type="Pfam" id="PF12309">
    <property type="entry name" value="KBP_C"/>
    <property type="match status" value="1"/>
</dbReference>
<gene>
    <name evidence="6" type="ORF">RUM44_011885</name>
</gene>
<proteinExistence type="inferred from homology"/>
<accession>A0ABR1BDP0</accession>
<dbReference type="EMBL" id="JAWJWF010000001">
    <property type="protein sequence ID" value="KAK6640199.1"/>
    <property type="molecule type" value="Genomic_DNA"/>
</dbReference>
<sequence>MDVILDLREKYSKVRKLLEEDFKKDPEEEPYRSKYKAKAILLEMKDIIVNEIDAVSNDDEQILPFKAMLPVIIYQVGLICVDTEEPAEGERQFKDCFDLIVDHLDPRFVLVSIHVRNQLGILWSQRSQPNEARGWLEGSEMTYKDFKQLGKVPKHFHEHFEEESSDGDKELEMVHTLTKFYLAQVYGVLKDLLKSAVYCHETLRRQLVYNEYDSIDWALNSATLSQFFMERILFRQARHHLAAASYVLDIYEDSLKGMAGTQEEIDAKKEELRHRSSDVSRCWAKYGIFLLEHSKNSLNEPAEPPNPEKNGDLEKLWFDNLNLVEYENKITDTPVLLFEDARQVFLFTQKHLNSAKEYYSLENRASDHVQIVQDHSQLLRHLMAFEEDEIRQCKMLKKRIEILEAVLKELNPKYYLNVCRQLWFELGETYYDLMQLKFEKVKDAKDVPPPQVFKKINGLAESSTLNFNNFLDSVKDKKKEQLPETLPEDLVGPILIAHFYLGRLCYKYITQDKRKQIENTTKSYEAFKYIVEYCERNEKGREAIGEELNISKEMMSLLQIKITQF</sequence>
<keyword evidence="5" id="KW-0206">Cytoskeleton</keyword>
<comment type="subcellular location">
    <subcellularLocation>
        <location evidence="1">Cytoplasm</location>
        <location evidence="1">Cytoskeleton</location>
    </subcellularLocation>
</comment>
<comment type="similarity">
    <text evidence="2">Belongs to the KIF-binding protein family.</text>
</comment>
<evidence type="ECO:0000256" key="5">
    <source>
        <dbReference type="ARBA" id="ARBA00023212"/>
    </source>
</evidence>
<keyword evidence="4" id="KW-0963">Cytoplasm</keyword>
<evidence type="ECO:0000256" key="2">
    <source>
        <dbReference type="ARBA" id="ARBA00010305"/>
    </source>
</evidence>
<reference evidence="6 7" key="1">
    <citation type="submission" date="2023-09" db="EMBL/GenBank/DDBJ databases">
        <title>Genomes of two closely related lineages of the louse Polyplax serrata with different host specificities.</title>
        <authorList>
            <person name="Martinu J."/>
            <person name="Tarabai H."/>
            <person name="Stefka J."/>
            <person name="Hypsa V."/>
        </authorList>
    </citation>
    <scope>NUCLEOTIDE SEQUENCE [LARGE SCALE GENOMIC DNA]</scope>
    <source>
        <strain evidence="6">98ZLc_SE</strain>
    </source>
</reference>
<name>A0ABR1BDP0_POLSC</name>
<organism evidence="6 7">
    <name type="scientific">Polyplax serrata</name>
    <name type="common">Common mouse louse</name>
    <dbReference type="NCBI Taxonomy" id="468196"/>
    <lineage>
        <taxon>Eukaryota</taxon>
        <taxon>Metazoa</taxon>
        <taxon>Ecdysozoa</taxon>
        <taxon>Arthropoda</taxon>
        <taxon>Hexapoda</taxon>
        <taxon>Insecta</taxon>
        <taxon>Pterygota</taxon>
        <taxon>Neoptera</taxon>
        <taxon>Paraneoptera</taxon>
        <taxon>Psocodea</taxon>
        <taxon>Troctomorpha</taxon>
        <taxon>Phthiraptera</taxon>
        <taxon>Anoplura</taxon>
        <taxon>Polyplacidae</taxon>
        <taxon>Polyplax</taxon>
    </lineage>
</organism>
<dbReference type="InterPro" id="IPR022083">
    <property type="entry name" value="KBP"/>
</dbReference>
<evidence type="ECO:0000256" key="3">
    <source>
        <dbReference type="ARBA" id="ARBA00016840"/>
    </source>
</evidence>
<evidence type="ECO:0000256" key="4">
    <source>
        <dbReference type="ARBA" id="ARBA00022490"/>
    </source>
</evidence>
<dbReference type="PANTHER" id="PTHR46321:SF1">
    <property type="entry name" value="KIF-BINDING PROTEIN"/>
    <property type="match status" value="1"/>
</dbReference>
<comment type="caution">
    <text evidence="6">The sequence shown here is derived from an EMBL/GenBank/DDBJ whole genome shotgun (WGS) entry which is preliminary data.</text>
</comment>
<keyword evidence="7" id="KW-1185">Reference proteome</keyword>
<evidence type="ECO:0000256" key="1">
    <source>
        <dbReference type="ARBA" id="ARBA00004245"/>
    </source>
</evidence>
<dbReference type="Proteomes" id="UP001359485">
    <property type="component" value="Unassembled WGS sequence"/>
</dbReference>
<evidence type="ECO:0000313" key="6">
    <source>
        <dbReference type="EMBL" id="KAK6640199.1"/>
    </source>
</evidence>
<protein>
    <recommendedName>
        <fullName evidence="3">KIF-binding protein</fullName>
    </recommendedName>
</protein>
<dbReference type="PANTHER" id="PTHR46321">
    <property type="entry name" value="KIF1-BINDING PROTEIN"/>
    <property type="match status" value="1"/>
</dbReference>
<evidence type="ECO:0000313" key="7">
    <source>
        <dbReference type="Proteomes" id="UP001359485"/>
    </source>
</evidence>